<gene>
    <name evidence="1" type="ORF">D0Y65_038807</name>
</gene>
<comment type="caution">
    <text evidence="1">The sequence shown here is derived from an EMBL/GenBank/DDBJ whole genome shotgun (WGS) entry which is preliminary data.</text>
</comment>
<evidence type="ECO:0000313" key="2">
    <source>
        <dbReference type="Proteomes" id="UP000289340"/>
    </source>
</evidence>
<dbReference type="Proteomes" id="UP000289340">
    <property type="component" value="Chromosome 14"/>
</dbReference>
<organism evidence="1 2">
    <name type="scientific">Glycine soja</name>
    <name type="common">Wild soybean</name>
    <dbReference type="NCBI Taxonomy" id="3848"/>
    <lineage>
        <taxon>Eukaryota</taxon>
        <taxon>Viridiplantae</taxon>
        <taxon>Streptophyta</taxon>
        <taxon>Embryophyta</taxon>
        <taxon>Tracheophyta</taxon>
        <taxon>Spermatophyta</taxon>
        <taxon>Magnoliopsida</taxon>
        <taxon>eudicotyledons</taxon>
        <taxon>Gunneridae</taxon>
        <taxon>Pentapetalae</taxon>
        <taxon>rosids</taxon>
        <taxon>fabids</taxon>
        <taxon>Fabales</taxon>
        <taxon>Fabaceae</taxon>
        <taxon>Papilionoideae</taxon>
        <taxon>50 kb inversion clade</taxon>
        <taxon>NPAAA clade</taxon>
        <taxon>indigoferoid/millettioid clade</taxon>
        <taxon>Phaseoleae</taxon>
        <taxon>Glycine</taxon>
        <taxon>Glycine subgen. Soja</taxon>
    </lineage>
</organism>
<dbReference type="AlphaFoldDB" id="A0A445H6H9"/>
<evidence type="ECO:0000313" key="1">
    <source>
        <dbReference type="EMBL" id="RZB69199.1"/>
    </source>
</evidence>
<sequence length="211" mass="24051">MGIRVPSSDVVRMVSIFREAEDIHSRESSNTYINSLGSYFIDFNLLVDLSNTSIGSLDSSYSSDASMNFIEPVLVRFLTNAYDLHDVKALRTGTQLLLEIVNNCTLGHKPMPYVGISGGHQPHLCFPRGAVFKSWATCVYYKDMGKRWYIFVECVPVILSYEREFPFQNVFSYSQISIKWPYTQIGLETLQYLESISQIPLLHIKKKIARG</sequence>
<dbReference type="EMBL" id="QZWG01000014">
    <property type="protein sequence ID" value="RZB69199.1"/>
    <property type="molecule type" value="Genomic_DNA"/>
</dbReference>
<protein>
    <submittedName>
        <fullName evidence="1">Uncharacterized protein</fullName>
    </submittedName>
</protein>
<name>A0A445H6H9_GLYSO</name>
<keyword evidence="2" id="KW-1185">Reference proteome</keyword>
<proteinExistence type="predicted"/>
<accession>A0A445H6H9</accession>
<reference evidence="1 2" key="1">
    <citation type="submission" date="2018-09" db="EMBL/GenBank/DDBJ databases">
        <title>A high-quality reference genome of wild soybean provides a powerful tool to mine soybean genomes.</title>
        <authorList>
            <person name="Xie M."/>
            <person name="Chung C.Y.L."/>
            <person name="Li M.-W."/>
            <person name="Wong F.-L."/>
            <person name="Chan T.-F."/>
            <person name="Lam H.-M."/>
        </authorList>
    </citation>
    <scope>NUCLEOTIDE SEQUENCE [LARGE SCALE GENOMIC DNA]</scope>
    <source>
        <strain evidence="2">cv. W05</strain>
        <tissue evidence="1">Hypocotyl of etiolated seedlings</tissue>
    </source>
</reference>